<evidence type="ECO:0000313" key="5">
    <source>
        <dbReference type="Proteomes" id="UP000031004"/>
    </source>
</evidence>
<comment type="caution">
    <text evidence="4">The sequence shown here is derived from an EMBL/GenBank/DDBJ whole genome shotgun (WGS) entry which is preliminary data.</text>
</comment>
<organism evidence="4 5">
    <name type="scientific">Mycolicibacterium setense</name>
    <dbReference type="NCBI Taxonomy" id="431269"/>
    <lineage>
        <taxon>Bacteria</taxon>
        <taxon>Bacillati</taxon>
        <taxon>Actinomycetota</taxon>
        <taxon>Actinomycetes</taxon>
        <taxon>Mycobacteriales</taxon>
        <taxon>Mycobacteriaceae</taxon>
        <taxon>Mycolicibacterium</taxon>
    </lineage>
</organism>
<dbReference type="InterPro" id="IPR029069">
    <property type="entry name" value="HotDog_dom_sf"/>
</dbReference>
<proteinExistence type="inferred from homology"/>
<comment type="similarity">
    <text evidence="1">Belongs to the enoyl-CoA hydratase/isomerase family.</text>
</comment>
<evidence type="ECO:0000256" key="1">
    <source>
        <dbReference type="ARBA" id="ARBA00005254"/>
    </source>
</evidence>
<dbReference type="Gene3D" id="3.10.129.10">
    <property type="entry name" value="Hotdog Thioesterase"/>
    <property type="match status" value="1"/>
</dbReference>
<reference evidence="4 5" key="1">
    <citation type="submission" date="2014-11" db="EMBL/GenBank/DDBJ databases">
        <title>Mycobacterium setense Manresensis Genome.</title>
        <authorList>
            <person name="Rech G."/>
            <person name="Sumoy L."/>
        </authorList>
    </citation>
    <scope>NUCLEOTIDE SEQUENCE [LARGE SCALE GENOMIC DNA]</scope>
    <source>
        <strain evidence="4 5">Manresensis</strain>
    </source>
</reference>
<dbReference type="SUPFAM" id="SSF54637">
    <property type="entry name" value="Thioesterase/thiol ester dehydrase-isomerase"/>
    <property type="match status" value="2"/>
</dbReference>
<evidence type="ECO:0000259" key="3">
    <source>
        <dbReference type="Pfam" id="PF13452"/>
    </source>
</evidence>
<dbReference type="PANTHER" id="PTHR13078">
    <property type="entry name" value="PEROXISOMAL MULTIFUNCTIONAL ENZYME TYPE 2-RELATED"/>
    <property type="match status" value="1"/>
</dbReference>
<dbReference type="InterPro" id="IPR039569">
    <property type="entry name" value="FAS1-like_DH_region"/>
</dbReference>
<dbReference type="Pfam" id="PF13452">
    <property type="entry name" value="FAS1_DH_region"/>
    <property type="match status" value="1"/>
</dbReference>
<dbReference type="CDD" id="cd03441">
    <property type="entry name" value="R_hydratase_like"/>
    <property type="match status" value="1"/>
</dbReference>
<name>A0ABR4YV80_9MYCO</name>
<sequence>MTAAKHAAADEELRFDDSGLNTWTDEERFEVTRERLAEYAAATNDPIPSHRAGDVAPPVFAIVPVFEALLVPAVDVLPVELIPRVVHGEQDFHFHRPIRPGDKLVSRGKMIGYEGLENGTRAAIYLECRTEDGELVNEQYVTTFVRGFDAGKSVGELSPSHRFDETLREGAPVATVIQHVDDDQTFRYSPASGDPMPIHLDDEVARDAGLPGIIAHGLCTMAFTSWAVLTEVAGSDVNRLKRFAVRFSKMVLPGDDLETRIWRKGVTDGVTTYGFETARGSDFVITDGLAEITEEA</sequence>
<dbReference type="PANTHER" id="PTHR13078:SF56">
    <property type="entry name" value="PEROXISOMAL MULTIFUNCTIONAL ENZYME TYPE 2"/>
    <property type="match status" value="1"/>
</dbReference>
<dbReference type="Pfam" id="PF01575">
    <property type="entry name" value="MaoC_dehydratas"/>
    <property type="match status" value="1"/>
</dbReference>
<protein>
    <submittedName>
        <fullName evidence="4">Dehydratase</fullName>
    </submittedName>
</protein>
<feature type="domain" description="FAS1-like dehydratase" evidence="3">
    <location>
        <begin position="23"/>
        <end position="136"/>
    </location>
</feature>
<feature type="domain" description="MaoC-like" evidence="2">
    <location>
        <begin position="176"/>
        <end position="272"/>
    </location>
</feature>
<dbReference type="InterPro" id="IPR002539">
    <property type="entry name" value="MaoC-like_dom"/>
</dbReference>
<dbReference type="Proteomes" id="UP000031004">
    <property type="component" value="Unassembled WGS sequence"/>
</dbReference>
<evidence type="ECO:0000313" key="4">
    <source>
        <dbReference type="EMBL" id="KHO26135.1"/>
    </source>
</evidence>
<accession>A0ABR4YV80</accession>
<dbReference type="RefSeq" id="WP_039319158.1">
    <property type="nucleotide sequence ID" value="NZ_JTLZ01000005.1"/>
</dbReference>
<keyword evidence="5" id="KW-1185">Reference proteome</keyword>
<dbReference type="EMBL" id="JTLZ01000005">
    <property type="protein sequence ID" value="KHO26135.1"/>
    <property type="molecule type" value="Genomic_DNA"/>
</dbReference>
<gene>
    <name evidence="4" type="ORF">QQ44_10245</name>
</gene>
<evidence type="ECO:0000259" key="2">
    <source>
        <dbReference type="Pfam" id="PF01575"/>
    </source>
</evidence>